<dbReference type="PANTHER" id="PTHR33434:SF2">
    <property type="entry name" value="FATTY ACID-BINDING PROTEIN TM_1468"/>
    <property type="match status" value="1"/>
</dbReference>
<sequence>MTKLIIDTTCDRNDEMLNDPNLEIIPLHITLDNETYLDGEEIQLHTVYDYMRAEKVPKTSQISYDSITKTLNKCISEGHDIIYMAFSSKLSGTYSFASQIFEDYKTKYPNTKFELIDSKGGAGGGALIALQALKMIKRGFAFQDIVHHIKWSIDHVIYHFTLKDLKWLVLGGRLNKVAGYIGSTLHIKPYLVVEDGLIKVKELIRGQKRIYKKILNDVKNGVGKFVDQTIAISHADDEETARYIETKIKEMIPECKTIVFEIGAVLGSHLGIGGIGIFYYNEKPVEYQYE</sequence>
<keyword evidence="2" id="KW-0472">Membrane</keyword>
<keyword evidence="2" id="KW-0812">Transmembrane</keyword>
<dbReference type="SUPFAM" id="SSF82549">
    <property type="entry name" value="DAK1/DegV-like"/>
    <property type="match status" value="1"/>
</dbReference>
<evidence type="ECO:0000313" key="3">
    <source>
        <dbReference type="EMBL" id="MCR1897500.1"/>
    </source>
</evidence>
<evidence type="ECO:0000313" key="4">
    <source>
        <dbReference type="Proteomes" id="UP001205748"/>
    </source>
</evidence>
<comment type="caution">
    <text evidence="3">The sequence shown here is derived from an EMBL/GenBank/DDBJ whole genome shotgun (WGS) entry which is preliminary data.</text>
</comment>
<keyword evidence="2" id="KW-1133">Transmembrane helix</keyword>
<dbReference type="Pfam" id="PF02645">
    <property type="entry name" value="DegV"/>
    <property type="match status" value="1"/>
</dbReference>
<proteinExistence type="predicted"/>
<dbReference type="EMBL" id="JANKAS010000001">
    <property type="protein sequence ID" value="MCR1897500.1"/>
    <property type="molecule type" value="Genomic_DNA"/>
</dbReference>
<name>A0AAE3HDL9_9FIRM</name>
<feature type="transmembrane region" description="Helical" evidence="2">
    <location>
        <begin position="258"/>
        <end position="280"/>
    </location>
</feature>
<dbReference type="PROSITE" id="PS51482">
    <property type="entry name" value="DEGV"/>
    <property type="match status" value="1"/>
</dbReference>
<organism evidence="3 4">
    <name type="scientific">Irregularibacter muris</name>
    <dbReference type="NCBI Taxonomy" id="1796619"/>
    <lineage>
        <taxon>Bacteria</taxon>
        <taxon>Bacillati</taxon>
        <taxon>Bacillota</taxon>
        <taxon>Clostridia</taxon>
        <taxon>Eubacteriales</taxon>
        <taxon>Eubacteriaceae</taxon>
        <taxon>Irregularibacter</taxon>
    </lineage>
</organism>
<dbReference type="InterPro" id="IPR003797">
    <property type="entry name" value="DegV"/>
</dbReference>
<dbReference type="Gene3D" id="3.40.50.10170">
    <property type="match status" value="1"/>
</dbReference>
<dbReference type="GO" id="GO:0008289">
    <property type="term" value="F:lipid binding"/>
    <property type="evidence" value="ECO:0007669"/>
    <property type="project" value="UniProtKB-KW"/>
</dbReference>
<reference evidence="3" key="1">
    <citation type="submission" date="2022-07" db="EMBL/GenBank/DDBJ databases">
        <title>Enhanced cultured diversity of the mouse gut microbiota enables custom-made synthetic communities.</title>
        <authorList>
            <person name="Afrizal A."/>
        </authorList>
    </citation>
    <scope>NUCLEOTIDE SEQUENCE</scope>
    <source>
        <strain evidence="3">DSM 28593</strain>
    </source>
</reference>
<dbReference type="PANTHER" id="PTHR33434">
    <property type="entry name" value="DEGV DOMAIN-CONTAINING PROTEIN DR_1986-RELATED"/>
    <property type="match status" value="1"/>
</dbReference>
<protein>
    <submittedName>
        <fullName evidence="3">DegV family protein</fullName>
    </submittedName>
</protein>
<keyword evidence="4" id="KW-1185">Reference proteome</keyword>
<dbReference type="AlphaFoldDB" id="A0AAE3HDL9"/>
<evidence type="ECO:0000256" key="2">
    <source>
        <dbReference type="SAM" id="Phobius"/>
    </source>
</evidence>
<evidence type="ECO:0000256" key="1">
    <source>
        <dbReference type="ARBA" id="ARBA00023121"/>
    </source>
</evidence>
<gene>
    <name evidence="3" type="ORF">NSA47_00655</name>
</gene>
<keyword evidence="1" id="KW-0446">Lipid-binding</keyword>
<dbReference type="InterPro" id="IPR043168">
    <property type="entry name" value="DegV_C"/>
</dbReference>
<dbReference type="Gene3D" id="3.30.1180.10">
    <property type="match status" value="1"/>
</dbReference>
<dbReference type="Proteomes" id="UP001205748">
    <property type="component" value="Unassembled WGS sequence"/>
</dbReference>
<accession>A0AAE3HDL9</accession>
<dbReference type="InterPro" id="IPR050270">
    <property type="entry name" value="DegV_domain_contain"/>
</dbReference>
<dbReference type="NCBIfam" id="TIGR00762">
    <property type="entry name" value="DegV"/>
    <property type="match status" value="1"/>
</dbReference>